<protein>
    <submittedName>
        <fullName evidence="3">Sushi domain-containing protein</fullName>
    </submittedName>
</protein>
<evidence type="ECO:0000313" key="2">
    <source>
        <dbReference type="Proteomes" id="UP000271162"/>
    </source>
</evidence>
<dbReference type="AlphaFoldDB" id="A0A0N4Y7W4"/>
<dbReference type="WBParaSite" id="NBR_0001227401-mRNA-1">
    <property type="protein sequence ID" value="NBR_0001227401-mRNA-1"/>
    <property type="gene ID" value="NBR_0001227401"/>
</dbReference>
<reference evidence="3" key="1">
    <citation type="submission" date="2017-02" db="UniProtKB">
        <authorList>
            <consortium name="WormBaseParasite"/>
        </authorList>
    </citation>
    <scope>IDENTIFICATION</scope>
</reference>
<name>A0A0N4Y7W4_NIPBR</name>
<proteinExistence type="predicted"/>
<dbReference type="EMBL" id="UYSL01020708">
    <property type="protein sequence ID" value="VDL75864.1"/>
    <property type="molecule type" value="Genomic_DNA"/>
</dbReference>
<organism evidence="3">
    <name type="scientific">Nippostrongylus brasiliensis</name>
    <name type="common">Rat hookworm</name>
    <dbReference type="NCBI Taxonomy" id="27835"/>
    <lineage>
        <taxon>Eukaryota</taxon>
        <taxon>Metazoa</taxon>
        <taxon>Ecdysozoa</taxon>
        <taxon>Nematoda</taxon>
        <taxon>Chromadorea</taxon>
        <taxon>Rhabditida</taxon>
        <taxon>Rhabditina</taxon>
        <taxon>Rhabditomorpha</taxon>
        <taxon>Strongyloidea</taxon>
        <taxon>Heligmosomidae</taxon>
        <taxon>Nippostrongylus</taxon>
    </lineage>
</organism>
<gene>
    <name evidence="1" type="ORF">NBR_LOCUS12275</name>
</gene>
<accession>A0A0N4Y7W4</accession>
<dbReference type="Proteomes" id="UP000271162">
    <property type="component" value="Unassembled WGS sequence"/>
</dbReference>
<reference evidence="1 2" key="2">
    <citation type="submission" date="2018-11" db="EMBL/GenBank/DDBJ databases">
        <authorList>
            <consortium name="Pathogen Informatics"/>
        </authorList>
    </citation>
    <scope>NUCLEOTIDE SEQUENCE [LARGE SCALE GENOMIC DNA]</scope>
</reference>
<keyword evidence="2" id="KW-1185">Reference proteome</keyword>
<evidence type="ECO:0000313" key="1">
    <source>
        <dbReference type="EMBL" id="VDL75864.1"/>
    </source>
</evidence>
<sequence>MPNPVCDNCAPAVELTCPKENLCDFTKLKRTQNAAHCSTYSCASGQMIAYLGLESTAVAGAVCDRDDQLKWKTPGGETYGETLQATCAYREWQYP</sequence>
<evidence type="ECO:0000313" key="3">
    <source>
        <dbReference type="WBParaSite" id="NBR_0001227401-mRNA-1"/>
    </source>
</evidence>